<dbReference type="OrthoDB" id="6615103at2"/>
<organism evidence="1 2">
    <name type="scientific">Variovorax beijingensis</name>
    <dbReference type="NCBI Taxonomy" id="2496117"/>
    <lineage>
        <taxon>Bacteria</taxon>
        <taxon>Pseudomonadati</taxon>
        <taxon>Pseudomonadota</taxon>
        <taxon>Betaproteobacteria</taxon>
        <taxon>Burkholderiales</taxon>
        <taxon>Comamonadaceae</taxon>
        <taxon>Variovorax</taxon>
    </lineage>
</organism>
<sequence length="82" mass="9265">METATHHSAGTRRARTECKLYPPLETVTRPTVPTEQAGYYLDRRPQTMRGWACLENGPIRPIRVHGRLAWPVAEIKRALGVA</sequence>
<name>A0A561BF10_9BURK</name>
<evidence type="ECO:0000313" key="1">
    <source>
        <dbReference type="EMBL" id="TWD77469.1"/>
    </source>
</evidence>
<reference evidence="1 2" key="1">
    <citation type="submission" date="2019-06" db="EMBL/GenBank/DDBJ databases">
        <title>Sorghum-associated microbial communities from plants grown in Nebraska, USA.</title>
        <authorList>
            <person name="Schachtman D."/>
        </authorList>
    </citation>
    <scope>NUCLEOTIDE SEQUENCE [LARGE SCALE GENOMIC DNA]</scope>
    <source>
        <strain evidence="1 2">T529</strain>
    </source>
</reference>
<evidence type="ECO:0008006" key="3">
    <source>
        <dbReference type="Google" id="ProtNLM"/>
    </source>
</evidence>
<dbReference type="Proteomes" id="UP000319722">
    <property type="component" value="Unassembled WGS sequence"/>
</dbReference>
<dbReference type="RefSeq" id="WP_145746006.1">
    <property type="nucleotide sequence ID" value="NZ_VIVL01000009.1"/>
</dbReference>
<dbReference type="AlphaFoldDB" id="A0A561BF10"/>
<dbReference type="EMBL" id="VIVL01000009">
    <property type="protein sequence ID" value="TWD77469.1"/>
    <property type="molecule type" value="Genomic_DNA"/>
</dbReference>
<proteinExistence type="predicted"/>
<gene>
    <name evidence="1" type="ORF">FB547_1093</name>
</gene>
<comment type="caution">
    <text evidence="1">The sequence shown here is derived from an EMBL/GenBank/DDBJ whole genome shotgun (WGS) entry which is preliminary data.</text>
</comment>
<evidence type="ECO:0000313" key="2">
    <source>
        <dbReference type="Proteomes" id="UP000319722"/>
    </source>
</evidence>
<protein>
    <recommendedName>
        <fullName evidence="3">DNA-binding protein</fullName>
    </recommendedName>
</protein>
<accession>A0A561BF10</accession>